<organism evidence="2 3">
    <name type="scientific">Paenibacillus gansuensis</name>
    <dbReference type="NCBI Taxonomy" id="306542"/>
    <lineage>
        <taxon>Bacteria</taxon>
        <taxon>Bacillati</taxon>
        <taxon>Bacillota</taxon>
        <taxon>Bacilli</taxon>
        <taxon>Bacillales</taxon>
        <taxon>Paenibacillaceae</taxon>
        <taxon>Paenibacillus</taxon>
    </lineage>
</organism>
<name>A0ABW5PLI9_9BACL</name>
<evidence type="ECO:0000256" key="1">
    <source>
        <dbReference type="SAM" id="Phobius"/>
    </source>
</evidence>
<evidence type="ECO:0000313" key="2">
    <source>
        <dbReference type="EMBL" id="MFD2615670.1"/>
    </source>
</evidence>
<comment type="caution">
    <text evidence="2">The sequence shown here is derived from an EMBL/GenBank/DDBJ whole genome shotgun (WGS) entry which is preliminary data.</text>
</comment>
<keyword evidence="3" id="KW-1185">Reference proteome</keyword>
<protein>
    <submittedName>
        <fullName evidence="2">SigmaY antisigma factor component</fullName>
    </submittedName>
</protein>
<proteinExistence type="predicted"/>
<gene>
    <name evidence="2" type="ORF">ACFSUF_25000</name>
</gene>
<dbReference type="EMBL" id="JBHUME010000020">
    <property type="protein sequence ID" value="MFD2615670.1"/>
    <property type="molecule type" value="Genomic_DNA"/>
</dbReference>
<evidence type="ECO:0000313" key="3">
    <source>
        <dbReference type="Proteomes" id="UP001597541"/>
    </source>
</evidence>
<dbReference type="Proteomes" id="UP001597541">
    <property type="component" value="Unassembled WGS sequence"/>
</dbReference>
<feature type="transmembrane region" description="Helical" evidence="1">
    <location>
        <begin position="42"/>
        <end position="62"/>
    </location>
</feature>
<feature type="transmembrane region" description="Helical" evidence="1">
    <location>
        <begin position="12"/>
        <end position="30"/>
    </location>
</feature>
<dbReference type="RefSeq" id="WP_377607774.1">
    <property type="nucleotide sequence ID" value="NZ_JBHUME010000020.1"/>
</dbReference>
<accession>A0ABW5PLI9</accession>
<sequence length="69" mass="8381">MNRVDGSILPWYGWVLLALLLMLQSTWLFVDARRRGKLPWFWGLWGLIQFPMPILFYLIFVWRKARKQA</sequence>
<keyword evidence="1" id="KW-1133">Transmembrane helix</keyword>
<keyword evidence="1" id="KW-0472">Membrane</keyword>
<keyword evidence="1" id="KW-0812">Transmembrane</keyword>
<reference evidence="3" key="1">
    <citation type="journal article" date="2019" name="Int. J. Syst. Evol. Microbiol.">
        <title>The Global Catalogue of Microorganisms (GCM) 10K type strain sequencing project: providing services to taxonomists for standard genome sequencing and annotation.</title>
        <authorList>
            <consortium name="The Broad Institute Genomics Platform"/>
            <consortium name="The Broad Institute Genome Sequencing Center for Infectious Disease"/>
            <person name="Wu L."/>
            <person name="Ma J."/>
        </authorList>
    </citation>
    <scope>NUCLEOTIDE SEQUENCE [LARGE SCALE GENOMIC DNA]</scope>
    <source>
        <strain evidence="3">KCTC 3950</strain>
    </source>
</reference>